<dbReference type="SUPFAM" id="SSF47413">
    <property type="entry name" value="lambda repressor-like DNA-binding domains"/>
    <property type="match status" value="1"/>
</dbReference>
<dbReference type="GO" id="GO:0003677">
    <property type="term" value="F:DNA binding"/>
    <property type="evidence" value="ECO:0007669"/>
    <property type="project" value="InterPro"/>
</dbReference>
<dbReference type="InterPro" id="IPR001387">
    <property type="entry name" value="Cro/C1-type_HTH"/>
</dbReference>
<evidence type="ECO:0000259" key="2">
    <source>
        <dbReference type="PROSITE" id="PS50943"/>
    </source>
</evidence>
<name>A0A5C6X331_9DELT</name>
<dbReference type="CDD" id="cd00093">
    <property type="entry name" value="HTH_XRE"/>
    <property type="match status" value="1"/>
</dbReference>
<evidence type="ECO:0000256" key="1">
    <source>
        <dbReference type="SAM" id="Coils"/>
    </source>
</evidence>
<dbReference type="OrthoDB" id="5522011at2"/>
<sequence>MCSGRHHEAGCAGFGGDVDRNTRGGAIVRQSSVSKQEEAHELAELRARAGWTQRELAQRLGVSHTTVSYWERHGLPRGRRGDIARVFGLNVQQVRCVSAPAEAPGEDRKSLVSIGQLELARLERDAARRAYDELADDLNTTIRELVDALEFYADYATYMIPDESRLRIVKAGYRRSILTDGGRRARVALGEEF</sequence>
<dbReference type="SMART" id="SM00530">
    <property type="entry name" value="HTH_XRE"/>
    <property type="match status" value="1"/>
</dbReference>
<comment type="caution">
    <text evidence="3">The sequence shown here is derived from an EMBL/GenBank/DDBJ whole genome shotgun (WGS) entry which is preliminary data.</text>
</comment>
<dbReference type="EMBL" id="VOSL01000106">
    <property type="protein sequence ID" value="TXD32937.1"/>
    <property type="molecule type" value="Genomic_DNA"/>
</dbReference>
<dbReference type="PROSITE" id="PS50943">
    <property type="entry name" value="HTH_CROC1"/>
    <property type="match status" value="1"/>
</dbReference>
<keyword evidence="1" id="KW-0175">Coiled coil</keyword>
<evidence type="ECO:0000313" key="3">
    <source>
        <dbReference type="EMBL" id="TXD32937.1"/>
    </source>
</evidence>
<dbReference type="InterPro" id="IPR010982">
    <property type="entry name" value="Lambda_DNA-bd_dom_sf"/>
</dbReference>
<reference evidence="3 4" key="1">
    <citation type="submission" date="2019-08" db="EMBL/GenBank/DDBJ databases">
        <title>Bradymonadales sp. TMQ2.</title>
        <authorList>
            <person name="Liang Q."/>
        </authorList>
    </citation>
    <scope>NUCLEOTIDE SEQUENCE [LARGE SCALE GENOMIC DNA]</scope>
    <source>
        <strain evidence="3 4">TMQ2</strain>
    </source>
</reference>
<accession>A0A5C6X331</accession>
<proteinExistence type="predicted"/>
<dbReference type="Proteomes" id="UP000321046">
    <property type="component" value="Unassembled WGS sequence"/>
</dbReference>
<protein>
    <submittedName>
        <fullName evidence="3">Helix-turn-helix transcriptional regulator</fullName>
    </submittedName>
</protein>
<dbReference type="Gene3D" id="1.10.260.40">
    <property type="entry name" value="lambda repressor-like DNA-binding domains"/>
    <property type="match status" value="1"/>
</dbReference>
<feature type="coiled-coil region" evidence="1">
    <location>
        <begin position="117"/>
        <end position="144"/>
    </location>
</feature>
<evidence type="ECO:0000313" key="4">
    <source>
        <dbReference type="Proteomes" id="UP000321046"/>
    </source>
</evidence>
<gene>
    <name evidence="3" type="ORF">FRC96_16305</name>
</gene>
<dbReference type="AlphaFoldDB" id="A0A5C6X331"/>
<feature type="domain" description="HTH cro/C1-type" evidence="2">
    <location>
        <begin position="42"/>
        <end position="72"/>
    </location>
</feature>
<dbReference type="Pfam" id="PF13560">
    <property type="entry name" value="HTH_31"/>
    <property type="match status" value="1"/>
</dbReference>
<organism evidence="3 4">
    <name type="scientific">Lujinxingia vulgaris</name>
    <dbReference type="NCBI Taxonomy" id="2600176"/>
    <lineage>
        <taxon>Bacteria</taxon>
        <taxon>Deltaproteobacteria</taxon>
        <taxon>Bradymonadales</taxon>
        <taxon>Lujinxingiaceae</taxon>
        <taxon>Lujinxingia</taxon>
    </lineage>
</organism>